<dbReference type="EMBL" id="CAADRP010001824">
    <property type="protein sequence ID" value="VFU54012.1"/>
    <property type="molecule type" value="Genomic_DNA"/>
</dbReference>
<dbReference type="InterPro" id="IPR011989">
    <property type="entry name" value="ARM-like"/>
</dbReference>
<protein>
    <submittedName>
        <fullName evidence="1">Uncharacterized protein</fullName>
    </submittedName>
</protein>
<accession>A0A6N2MIZ9</accession>
<gene>
    <name evidence="1" type="ORF">SVIM_LOCUS375924</name>
</gene>
<name>A0A6N2MIZ9_SALVM</name>
<organism evidence="1">
    <name type="scientific">Salix viminalis</name>
    <name type="common">Common osier</name>
    <name type="synonym">Basket willow</name>
    <dbReference type="NCBI Taxonomy" id="40686"/>
    <lineage>
        <taxon>Eukaryota</taxon>
        <taxon>Viridiplantae</taxon>
        <taxon>Streptophyta</taxon>
        <taxon>Embryophyta</taxon>
        <taxon>Tracheophyta</taxon>
        <taxon>Spermatophyta</taxon>
        <taxon>Magnoliopsida</taxon>
        <taxon>eudicotyledons</taxon>
        <taxon>Gunneridae</taxon>
        <taxon>Pentapetalae</taxon>
        <taxon>rosids</taxon>
        <taxon>fabids</taxon>
        <taxon>Malpighiales</taxon>
        <taxon>Salicaceae</taxon>
        <taxon>Saliceae</taxon>
        <taxon>Salix</taxon>
    </lineage>
</organism>
<dbReference type="Gene3D" id="1.25.10.10">
    <property type="entry name" value="Leucine-rich Repeat Variant"/>
    <property type="match status" value="1"/>
</dbReference>
<evidence type="ECO:0000313" key="1">
    <source>
        <dbReference type="EMBL" id="VFU54012.1"/>
    </source>
</evidence>
<sequence length="76" mass="8826">MPTSEKRKHLLKQWALSVLAAIARSSQDRFLDYYRTVMPYLNFVVQLLASTPISNLDIHDPMRIQGLKVWKLDLLA</sequence>
<dbReference type="AlphaFoldDB" id="A0A6N2MIZ9"/>
<proteinExistence type="predicted"/>
<reference evidence="1" key="1">
    <citation type="submission" date="2019-03" db="EMBL/GenBank/DDBJ databases">
        <authorList>
            <person name="Mank J."/>
            <person name="Almeida P."/>
        </authorList>
    </citation>
    <scope>NUCLEOTIDE SEQUENCE</scope>
    <source>
        <strain evidence="1">78183</strain>
    </source>
</reference>